<accession>A0A166CK66</accession>
<name>A0A166CK66_9AGAM</name>
<dbReference type="Proteomes" id="UP000076798">
    <property type="component" value="Unassembled WGS sequence"/>
</dbReference>
<sequence length="172" mass="19454">MDAFQVQLLLHMFFDVQSIKGLQLRTPAAFGSMSLSDGLYYVQNRGSLGRLSTNGVLNDPLICGKHGVGNQIWAVTNITGDKYTMNLYDPTRYEVLSNVFATPVPNSEAFVLSSTYTELRLEPKRGVPATYRVAERGSLKYAFSPRIDYQAEMRAAQGDERDKYLWTFVSYW</sequence>
<dbReference type="EMBL" id="KV428081">
    <property type="protein sequence ID" value="KZT37553.1"/>
    <property type="molecule type" value="Genomic_DNA"/>
</dbReference>
<proteinExistence type="predicted"/>
<evidence type="ECO:0000313" key="2">
    <source>
        <dbReference type="Proteomes" id="UP000076798"/>
    </source>
</evidence>
<reference evidence="1 2" key="1">
    <citation type="journal article" date="2016" name="Mol. Biol. Evol.">
        <title>Comparative Genomics of Early-Diverging Mushroom-Forming Fungi Provides Insights into the Origins of Lignocellulose Decay Capabilities.</title>
        <authorList>
            <person name="Nagy L.G."/>
            <person name="Riley R."/>
            <person name="Tritt A."/>
            <person name="Adam C."/>
            <person name="Daum C."/>
            <person name="Floudas D."/>
            <person name="Sun H."/>
            <person name="Yadav J.S."/>
            <person name="Pangilinan J."/>
            <person name="Larsson K.H."/>
            <person name="Matsuura K."/>
            <person name="Barry K."/>
            <person name="Labutti K."/>
            <person name="Kuo R."/>
            <person name="Ohm R.A."/>
            <person name="Bhattacharya S.S."/>
            <person name="Shirouzu T."/>
            <person name="Yoshinaga Y."/>
            <person name="Martin F.M."/>
            <person name="Grigoriev I.V."/>
            <person name="Hibbett D.S."/>
        </authorList>
    </citation>
    <scope>NUCLEOTIDE SEQUENCE [LARGE SCALE GENOMIC DNA]</scope>
    <source>
        <strain evidence="1 2">HHB10207 ss-3</strain>
    </source>
</reference>
<protein>
    <recommendedName>
        <fullName evidence="3">Ricin B lectin domain-containing protein</fullName>
    </recommendedName>
</protein>
<organism evidence="1 2">
    <name type="scientific">Sistotremastrum suecicum HHB10207 ss-3</name>
    <dbReference type="NCBI Taxonomy" id="1314776"/>
    <lineage>
        <taxon>Eukaryota</taxon>
        <taxon>Fungi</taxon>
        <taxon>Dikarya</taxon>
        <taxon>Basidiomycota</taxon>
        <taxon>Agaricomycotina</taxon>
        <taxon>Agaricomycetes</taxon>
        <taxon>Sistotremastrales</taxon>
        <taxon>Sistotremastraceae</taxon>
        <taxon>Sistotremastrum</taxon>
    </lineage>
</organism>
<dbReference type="AlphaFoldDB" id="A0A166CK66"/>
<evidence type="ECO:0008006" key="3">
    <source>
        <dbReference type="Google" id="ProtNLM"/>
    </source>
</evidence>
<evidence type="ECO:0000313" key="1">
    <source>
        <dbReference type="EMBL" id="KZT37553.1"/>
    </source>
</evidence>
<keyword evidence="2" id="KW-1185">Reference proteome</keyword>
<gene>
    <name evidence="1" type="ORF">SISSUDRAFT_1129500</name>
</gene>